<reference evidence="3" key="1">
    <citation type="submission" date="2017-08" db="EMBL/GenBank/DDBJ databases">
        <authorList>
            <person name="Varghese N."/>
            <person name="Submissions S."/>
        </authorList>
    </citation>
    <scope>NUCLEOTIDE SEQUENCE [LARGE SCALE GENOMIC DNA]</scope>
    <source>
        <strain evidence="3">DSM 4725</strain>
    </source>
</reference>
<dbReference type="Proteomes" id="UP000219435">
    <property type="component" value="Unassembled WGS sequence"/>
</dbReference>
<accession>A0A285VBG1</accession>
<evidence type="ECO:0000313" key="3">
    <source>
        <dbReference type="Proteomes" id="UP000219435"/>
    </source>
</evidence>
<dbReference type="InterPro" id="IPR012312">
    <property type="entry name" value="Hemerythrin-like"/>
</dbReference>
<proteinExistence type="predicted"/>
<dbReference type="RefSeq" id="WP_097195339.1">
    <property type="nucleotide sequence ID" value="NZ_OBQI01000003.1"/>
</dbReference>
<evidence type="ECO:0000313" key="2">
    <source>
        <dbReference type="EMBL" id="SOC49821.1"/>
    </source>
</evidence>
<protein>
    <submittedName>
        <fullName evidence="2">Hemerythrin HHE cation binding domain-containing protein</fullName>
    </submittedName>
</protein>
<sequence length="210" mass="23689">MTEQMTMNRVIHSAVRRDLDRLADALIRMQDGDRPRAQALDRAYRNLQTELTHHHEGEDTHIWPMLASVGVDRGLLDAMESEHSAMAGALAETATAMSTVAATGAGTDAAAARDSLLRTRDVVERHLRHEETELEPQLAPHTETPEWHAVEKKLRSQPLPVAGRFFAWLTDGMTEENRAFLKRTVPSPVVTVMSRVFGRRYYKDVAPTWR</sequence>
<evidence type="ECO:0000259" key="1">
    <source>
        <dbReference type="Pfam" id="PF01814"/>
    </source>
</evidence>
<dbReference type="AlphaFoldDB" id="A0A285VBG1"/>
<feature type="domain" description="Hemerythrin-like" evidence="1">
    <location>
        <begin position="12"/>
        <end position="138"/>
    </location>
</feature>
<dbReference type="EMBL" id="OBQI01000003">
    <property type="protein sequence ID" value="SOC49821.1"/>
    <property type="molecule type" value="Genomic_DNA"/>
</dbReference>
<gene>
    <name evidence="2" type="ORF">SAMN05660748_2553</name>
</gene>
<dbReference type="Gene3D" id="1.20.120.520">
    <property type="entry name" value="nmb1532 protein domain like"/>
    <property type="match status" value="1"/>
</dbReference>
<name>A0A285VBG1_9ACTN</name>
<keyword evidence="3" id="KW-1185">Reference proteome</keyword>
<organism evidence="2 3">
    <name type="scientific">Blastococcus aggregatus</name>
    <dbReference type="NCBI Taxonomy" id="38502"/>
    <lineage>
        <taxon>Bacteria</taxon>
        <taxon>Bacillati</taxon>
        <taxon>Actinomycetota</taxon>
        <taxon>Actinomycetes</taxon>
        <taxon>Geodermatophilales</taxon>
        <taxon>Geodermatophilaceae</taxon>
        <taxon>Blastococcus</taxon>
    </lineage>
</organism>
<dbReference type="CDD" id="cd12108">
    <property type="entry name" value="Hr-like"/>
    <property type="match status" value="1"/>
</dbReference>
<dbReference type="Pfam" id="PF01814">
    <property type="entry name" value="Hemerythrin"/>
    <property type="match status" value="1"/>
</dbReference>
<dbReference type="OrthoDB" id="5197650at2"/>